<protein>
    <recommendedName>
        <fullName evidence="4">S9 family peptidase</fullName>
    </recommendedName>
</protein>
<evidence type="ECO:0008006" key="4">
    <source>
        <dbReference type="Google" id="ProtNLM"/>
    </source>
</evidence>
<evidence type="ECO:0000313" key="2">
    <source>
        <dbReference type="EMBL" id="TFF17978.1"/>
    </source>
</evidence>
<accession>A0A4Y8R8N4</accession>
<dbReference type="PROSITE" id="PS51257">
    <property type="entry name" value="PROKAR_LIPOPROTEIN"/>
    <property type="match status" value="1"/>
</dbReference>
<keyword evidence="1" id="KW-0732">Signal</keyword>
<reference evidence="2 3" key="1">
    <citation type="submission" date="2019-03" db="EMBL/GenBank/DDBJ databases">
        <title>Jiella endophytica sp. nov., a novel endophytic bacterium isolated from root of Ficus microcarpa Linn. f.</title>
        <authorList>
            <person name="Tuo L."/>
        </authorList>
    </citation>
    <scope>NUCLEOTIDE SEQUENCE [LARGE SCALE GENOMIC DNA]</scope>
    <source>
        <strain evidence="2 3">CBS5Q-3</strain>
    </source>
</reference>
<evidence type="ECO:0000256" key="1">
    <source>
        <dbReference type="SAM" id="SignalP"/>
    </source>
</evidence>
<dbReference type="AlphaFoldDB" id="A0A4Y8R8N4"/>
<comment type="caution">
    <text evidence="2">The sequence shown here is derived from an EMBL/GenBank/DDBJ whole genome shotgun (WGS) entry which is preliminary data.</text>
</comment>
<organism evidence="2 3">
    <name type="scientific">Jiella endophytica</name>
    <dbReference type="NCBI Taxonomy" id="2558362"/>
    <lineage>
        <taxon>Bacteria</taxon>
        <taxon>Pseudomonadati</taxon>
        <taxon>Pseudomonadota</taxon>
        <taxon>Alphaproteobacteria</taxon>
        <taxon>Hyphomicrobiales</taxon>
        <taxon>Aurantimonadaceae</taxon>
        <taxon>Jiella</taxon>
    </lineage>
</organism>
<keyword evidence="3" id="KW-1185">Reference proteome</keyword>
<gene>
    <name evidence="2" type="ORF">E3C22_22870</name>
</gene>
<feature type="signal peptide" evidence="1">
    <location>
        <begin position="1"/>
        <end position="26"/>
    </location>
</feature>
<feature type="chain" id="PRO_5021216840" description="S9 family peptidase" evidence="1">
    <location>
        <begin position="27"/>
        <end position="160"/>
    </location>
</feature>
<dbReference type="Proteomes" id="UP000298179">
    <property type="component" value="Unassembled WGS sequence"/>
</dbReference>
<dbReference type="EMBL" id="SOZD01000012">
    <property type="protein sequence ID" value="TFF17978.1"/>
    <property type="molecule type" value="Genomic_DNA"/>
</dbReference>
<name>A0A4Y8R8N4_9HYPH</name>
<dbReference type="RefSeq" id="WP_134764205.1">
    <property type="nucleotide sequence ID" value="NZ_SOZD01000012.1"/>
</dbReference>
<evidence type="ECO:0000313" key="3">
    <source>
        <dbReference type="Proteomes" id="UP000298179"/>
    </source>
</evidence>
<sequence>MTTSRYLAAAVAMGLAATIACAPAFAGQVTYKNERFGTKASFPAEAFPERLPAPVEGDGLAWASPDGAQIFIYARENRGGETPKSIIRDRGQMDDVTYDASGNSWAVVSGYHDGRIFYERYIFRGDLIHSVAIRYPKDQRSTYDKLVGPVTMTLKGPSGS</sequence>
<proteinExistence type="predicted"/>
<dbReference type="OrthoDB" id="996425at2"/>